<dbReference type="InterPro" id="IPR036322">
    <property type="entry name" value="WD40_repeat_dom_sf"/>
</dbReference>
<keyword evidence="6" id="KW-1185">Reference proteome</keyword>
<dbReference type="PANTHER" id="PTHR19879:SF1">
    <property type="entry name" value="CANNONBALL-RELATED"/>
    <property type="match status" value="1"/>
</dbReference>
<feature type="repeat" description="WD" evidence="3">
    <location>
        <begin position="390"/>
        <end position="419"/>
    </location>
</feature>
<dbReference type="VEuPathDB" id="AmoebaDB:ACA1_267030"/>
<evidence type="ECO:0000256" key="2">
    <source>
        <dbReference type="ARBA" id="ARBA00022737"/>
    </source>
</evidence>
<dbReference type="SUPFAM" id="SSF50978">
    <property type="entry name" value="WD40 repeat-like"/>
    <property type="match status" value="1"/>
</dbReference>
<dbReference type="GO" id="GO:0016251">
    <property type="term" value="F:RNA polymerase II general transcription initiation factor activity"/>
    <property type="evidence" value="ECO:0007669"/>
    <property type="project" value="TreeGrafter"/>
</dbReference>
<protein>
    <submittedName>
        <fullName evidence="5">WD domain, Gbeta repeat-containing protein</fullName>
    </submittedName>
</protein>
<evidence type="ECO:0000256" key="3">
    <source>
        <dbReference type="PROSITE-ProRule" id="PRU00221"/>
    </source>
</evidence>
<dbReference type="InterPro" id="IPR015943">
    <property type="entry name" value="WD40/YVTN_repeat-like_dom_sf"/>
</dbReference>
<organism evidence="5 6">
    <name type="scientific">Acanthamoeba castellanii (strain ATCC 30010 / Neff)</name>
    <dbReference type="NCBI Taxonomy" id="1257118"/>
    <lineage>
        <taxon>Eukaryota</taxon>
        <taxon>Amoebozoa</taxon>
        <taxon>Discosea</taxon>
        <taxon>Longamoebia</taxon>
        <taxon>Centramoebida</taxon>
        <taxon>Acanthamoebidae</taxon>
        <taxon>Acanthamoeba</taxon>
    </lineage>
</organism>
<feature type="compositionally biased region" description="Gly residues" evidence="4">
    <location>
        <begin position="272"/>
        <end position="283"/>
    </location>
</feature>
<dbReference type="GO" id="GO:0005669">
    <property type="term" value="C:transcription factor TFIID complex"/>
    <property type="evidence" value="ECO:0007669"/>
    <property type="project" value="TreeGrafter"/>
</dbReference>
<evidence type="ECO:0000256" key="1">
    <source>
        <dbReference type="ARBA" id="ARBA00022574"/>
    </source>
</evidence>
<keyword evidence="2" id="KW-0677">Repeat</keyword>
<dbReference type="EMBL" id="KB007933">
    <property type="protein sequence ID" value="ELR19446.1"/>
    <property type="molecule type" value="Genomic_DNA"/>
</dbReference>
<dbReference type="STRING" id="1257118.L8H4Q6"/>
<feature type="repeat" description="WD" evidence="3">
    <location>
        <begin position="225"/>
        <end position="267"/>
    </location>
</feature>
<dbReference type="PROSITE" id="PS00678">
    <property type="entry name" value="WD_REPEATS_1"/>
    <property type="match status" value="1"/>
</dbReference>
<gene>
    <name evidence="5" type="ORF">ACA1_267030</name>
</gene>
<dbReference type="RefSeq" id="XP_004341532.1">
    <property type="nucleotide sequence ID" value="XM_004341484.1"/>
</dbReference>
<keyword evidence="1 3" id="KW-0853">WD repeat</keyword>
<evidence type="ECO:0000313" key="5">
    <source>
        <dbReference type="EMBL" id="ELR19446.1"/>
    </source>
</evidence>
<evidence type="ECO:0000313" key="6">
    <source>
        <dbReference type="Proteomes" id="UP000011083"/>
    </source>
</evidence>
<feature type="region of interest" description="Disordered" evidence="4">
    <location>
        <begin position="268"/>
        <end position="297"/>
    </location>
</feature>
<reference evidence="5 6" key="1">
    <citation type="journal article" date="2013" name="Genome Biol.">
        <title>Genome of Acanthamoeba castellanii highlights extensive lateral gene transfer and early evolution of tyrosine kinase signaling.</title>
        <authorList>
            <person name="Clarke M."/>
            <person name="Lohan A.J."/>
            <person name="Liu B."/>
            <person name="Lagkouvardos I."/>
            <person name="Roy S."/>
            <person name="Zafar N."/>
            <person name="Bertelli C."/>
            <person name="Schilde C."/>
            <person name="Kianianmomeni A."/>
            <person name="Burglin T.R."/>
            <person name="Frech C."/>
            <person name="Turcotte B."/>
            <person name="Kopec K.O."/>
            <person name="Synnott J.M."/>
            <person name="Choo C."/>
            <person name="Paponov I."/>
            <person name="Finkler A."/>
            <person name="Soon Heng Tan C."/>
            <person name="Hutchins A.P."/>
            <person name="Weinmeier T."/>
            <person name="Rattei T."/>
            <person name="Chu J.S."/>
            <person name="Gimenez G."/>
            <person name="Irimia M."/>
            <person name="Rigden D.J."/>
            <person name="Fitzpatrick D.A."/>
            <person name="Lorenzo-Morales J."/>
            <person name="Bateman A."/>
            <person name="Chiu C.H."/>
            <person name="Tang P."/>
            <person name="Hegemann P."/>
            <person name="Fromm H."/>
            <person name="Raoult D."/>
            <person name="Greub G."/>
            <person name="Miranda-Saavedra D."/>
            <person name="Chen N."/>
            <person name="Nash P."/>
            <person name="Ginger M.L."/>
            <person name="Horn M."/>
            <person name="Schaap P."/>
            <person name="Caler L."/>
            <person name="Loftus B."/>
        </authorList>
    </citation>
    <scope>NUCLEOTIDE SEQUENCE [LARGE SCALE GENOMIC DNA]</scope>
    <source>
        <strain evidence="5 6">Neff</strain>
    </source>
</reference>
<proteinExistence type="predicted"/>
<evidence type="ECO:0000256" key="4">
    <source>
        <dbReference type="SAM" id="MobiDB-lite"/>
    </source>
</evidence>
<dbReference type="KEGG" id="acan:ACA1_267030"/>
<dbReference type="Gene3D" id="2.130.10.10">
    <property type="entry name" value="YVTN repeat-like/Quinoprotein amine dehydrogenase"/>
    <property type="match status" value="2"/>
</dbReference>
<accession>L8H4Q6</accession>
<name>L8H4Q6_ACACF</name>
<dbReference type="InterPro" id="IPR019775">
    <property type="entry name" value="WD40_repeat_CS"/>
</dbReference>
<dbReference type="Proteomes" id="UP000011083">
    <property type="component" value="Unassembled WGS sequence"/>
</dbReference>
<dbReference type="SMART" id="SM00320">
    <property type="entry name" value="WD40"/>
    <property type="match status" value="4"/>
</dbReference>
<dbReference type="GeneID" id="14920226"/>
<dbReference type="GO" id="GO:0006367">
    <property type="term" value="P:transcription initiation at RNA polymerase II promoter"/>
    <property type="evidence" value="ECO:0007669"/>
    <property type="project" value="TreeGrafter"/>
</dbReference>
<dbReference type="Pfam" id="PF00400">
    <property type="entry name" value="WD40"/>
    <property type="match status" value="2"/>
</dbReference>
<sequence>MGGHHPLAYFHAQQRRHGRPTANDLTFLCSACAGRDGLAFSEARECVARRRKRVVKTRIERPPSPITNPEIYEQLRTGDFSLLDAMNRPPAPVPAVALPRLIRDRELLAGADTSAALRGQAAAALLHRPLQVAHRVPIHQLTGELPWILHQLQSRPMLLVGTSGGSVLSYTADHSQLRLCVDTEHPDIACLAATSASEDLLLSCAWGSGDLLAHDLHTGRPVARGVGHTRFCRSLVGDPAQAALVLSASYDATVRLWDLRAAAAGRVDDGPRGAGADGGGGGSARPQGERDGCPLPPRRLALRSSADHSLRLWDVRKPGAWVLKVDTGHWLCSLALSPNGHYLAANALPGKVLVFETWRLLSPRGDGVDAPKHVLYGHTNIRWATQRPCFSPDSRTIAIASEDGRVVTWSTASGELLERQADSHPSGAWAWDVAFDRHRPEADDILFSCSDDGFLACLHRHCGHPAAAS</sequence>
<dbReference type="AlphaFoldDB" id="L8H4Q6"/>
<dbReference type="PANTHER" id="PTHR19879">
    <property type="entry name" value="TRANSCRIPTION INITIATION FACTOR TFIID"/>
    <property type="match status" value="1"/>
</dbReference>
<dbReference type="InterPro" id="IPR001680">
    <property type="entry name" value="WD40_rpt"/>
</dbReference>
<dbReference type="PROSITE" id="PS50082">
    <property type="entry name" value="WD_REPEATS_2"/>
    <property type="match status" value="2"/>
</dbReference>